<evidence type="ECO:0000313" key="5">
    <source>
        <dbReference type="EMBL" id="AEE51182.1"/>
    </source>
</evidence>
<evidence type="ECO:0000313" key="6">
    <source>
        <dbReference type="Proteomes" id="UP000008461"/>
    </source>
</evidence>
<dbReference type="EMBL" id="CP002691">
    <property type="protein sequence ID" value="AEE51182.1"/>
    <property type="molecule type" value="Genomic_DNA"/>
</dbReference>
<dbReference type="HOGENOM" id="CLU_040168_4_0_10"/>
<reference key="2">
    <citation type="submission" date="2011-04" db="EMBL/GenBank/DDBJ databases">
        <title>Complete sequence of chromosome of Haliscomenobacter hydrossis DSM 1100.</title>
        <authorList>
            <consortium name="US DOE Joint Genome Institute (JGI-PGF)"/>
            <person name="Lucas S."/>
            <person name="Han J."/>
            <person name="Lapidus A."/>
            <person name="Bruce D."/>
            <person name="Goodwin L."/>
            <person name="Pitluck S."/>
            <person name="Peters L."/>
            <person name="Kyrpides N."/>
            <person name="Mavromatis K."/>
            <person name="Ivanova N."/>
            <person name="Ovchinnikova G."/>
            <person name="Pagani I."/>
            <person name="Daligault H."/>
            <person name="Detter J.C."/>
            <person name="Han C."/>
            <person name="Land M."/>
            <person name="Hauser L."/>
            <person name="Markowitz V."/>
            <person name="Cheng J.-F."/>
            <person name="Hugenholtz P."/>
            <person name="Woyke T."/>
            <person name="Wu D."/>
            <person name="Verbarg S."/>
            <person name="Frueling A."/>
            <person name="Brambilla E."/>
            <person name="Klenk H.-P."/>
            <person name="Eisen J.A."/>
        </authorList>
    </citation>
    <scope>NUCLEOTIDE SEQUENCE</scope>
    <source>
        <strain>DSM 1100</strain>
    </source>
</reference>
<feature type="region of interest" description="Disordered" evidence="4">
    <location>
        <begin position="355"/>
        <end position="394"/>
    </location>
</feature>
<keyword evidence="2 5" id="KW-0560">Oxidoreductase</keyword>
<keyword evidence="1" id="KW-0479">Metal-binding</keyword>
<evidence type="ECO:0000256" key="4">
    <source>
        <dbReference type="SAM" id="MobiDB-lite"/>
    </source>
</evidence>
<sequence length="394" mass="43755">MNEQAVGQEKLDKLKIGISIGDINGIGLEVIIKTLSNPKIINFCVPVLYGSSKIVSYHKNIVGLDLLFQQIRNAERVFPDRVNVVNCWQENVNIVLGKPTDVSGKYAYQALEWAVKELKAGYIDALVTAPINKEAMQMANFPFPGHTEYLTQELANGKESLMLMVSDTLRIGVATNHLPLREVAGKVSKELIARKLKTFEETLRIDFGIDRPIIAVLGMNPHAGDGGVLGDEDDRIIRPAIIECKKNGMLAMGPFPADGFFGSGYYKKFDGILAIYHDQGLIPFKLLAFGSGINYTAGLSAIRTSPDHGTAYDIAGKNEADPDSFREALFMAIELAKNRKEYFGDRANALVRRSKIKSENGIEEEEEEDLEDEIDDVLEEDQAYEEEGYDEEEQ</sequence>
<evidence type="ECO:0000256" key="2">
    <source>
        <dbReference type="ARBA" id="ARBA00023002"/>
    </source>
</evidence>
<accession>F4KTC5</accession>
<dbReference type="GO" id="GO:0050570">
    <property type="term" value="F:4-hydroxythreonine-4-phosphate dehydrogenase activity"/>
    <property type="evidence" value="ECO:0007669"/>
    <property type="project" value="UniProtKB-EC"/>
</dbReference>
<dbReference type="AlphaFoldDB" id="F4KTC5"/>
<dbReference type="Gene3D" id="3.40.718.10">
    <property type="entry name" value="Isopropylmalate Dehydrogenase"/>
    <property type="match status" value="1"/>
</dbReference>
<protein>
    <submittedName>
        <fullName evidence="5">4-hydroxythreonine-4-phosphate dehydrogenase</fullName>
        <ecNumber evidence="5">1.1.1.262</ecNumber>
    </submittedName>
</protein>
<dbReference type="eggNOG" id="COG1995">
    <property type="taxonomic scope" value="Bacteria"/>
</dbReference>
<evidence type="ECO:0000256" key="3">
    <source>
        <dbReference type="ARBA" id="ARBA00023027"/>
    </source>
</evidence>
<organism evidence="5 6">
    <name type="scientific">Haliscomenobacter hydrossis (strain ATCC 27775 / DSM 1100 / LMG 10767 / O)</name>
    <dbReference type="NCBI Taxonomy" id="760192"/>
    <lineage>
        <taxon>Bacteria</taxon>
        <taxon>Pseudomonadati</taxon>
        <taxon>Bacteroidota</taxon>
        <taxon>Saprospiria</taxon>
        <taxon>Saprospirales</taxon>
        <taxon>Haliscomenobacteraceae</taxon>
        <taxon>Haliscomenobacter</taxon>
    </lineage>
</organism>
<dbReference type="GO" id="GO:0046872">
    <property type="term" value="F:metal ion binding"/>
    <property type="evidence" value="ECO:0007669"/>
    <property type="project" value="UniProtKB-KW"/>
</dbReference>
<dbReference type="OrthoDB" id="9801783at2"/>
<keyword evidence="6" id="KW-1185">Reference proteome</keyword>
<dbReference type="KEGG" id="hhy:Halhy_3323"/>
<gene>
    <name evidence="5" type="ordered locus">Halhy_3323</name>
</gene>
<feature type="compositionally biased region" description="Acidic residues" evidence="4">
    <location>
        <begin position="361"/>
        <end position="394"/>
    </location>
</feature>
<dbReference type="Pfam" id="PF04166">
    <property type="entry name" value="PdxA"/>
    <property type="match status" value="1"/>
</dbReference>
<dbReference type="EC" id="1.1.1.262" evidence="5"/>
<dbReference type="GO" id="GO:0051287">
    <property type="term" value="F:NAD binding"/>
    <property type="evidence" value="ECO:0007669"/>
    <property type="project" value="InterPro"/>
</dbReference>
<dbReference type="Proteomes" id="UP000008461">
    <property type="component" value="Chromosome"/>
</dbReference>
<dbReference type="STRING" id="760192.Halhy_3323"/>
<reference evidence="5 6" key="1">
    <citation type="journal article" date="2011" name="Stand. Genomic Sci.">
        <title>Complete genome sequence of Haliscomenobacter hydrossis type strain (O).</title>
        <authorList>
            <consortium name="US DOE Joint Genome Institute (JGI-PGF)"/>
            <person name="Daligault H."/>
            <person name="Lapidus A."/>
            <person name="Zeytun A."/>
            <person name="Nolan M."/>
            <person name="Lucas S."/>
            <person name="Del Rio T.G."/>
            <person name="Tice H."/>
            <person name="Cheng J.F."/>
            <person name="Tapia R."/>
            <person name="Han C."/>
            <person name="Goodwin L."/>
            <person name="Pitluck S."/>
            <person name="Liolios K."/>
            <person name="Pagani I."/>
            <person name="Ivanova N."/>
            <person name="Huntemann M."/>
            <person name="Mavromatis K."/>
            <person name="Mikhailova N."/>
            <person name="Pati A."/>
            <person name="Chen A."/>
            <person name="Palaniappan K."/>
            <person name="Land M."/>
            <person name="Hauser L."/>
            <person name="Brambilla E.M."/>
            <person name="Rohde M."/>
            <person name="Verbarg S."/>
            <person name="Goker M."/>
            <person name="Bristow J."/>
            <person name="Eisen J.A."/>
            <person name="Markowitz V."/>
            <person name="Hugenholtz P."/>
            <person name="Kyrpides N.C."/>
            <person name="Klenk H.P."/>
            <person name="Woyke T."/>
        </authorList>
    </citation>
    <scope>NUCLEOTIDE SEQUENCE [LARGE SCALE GENOMIC DNA]</scope>
    <source>
        <strain evidence="6">ATCC 27775 / DSM 1100 / LMG 10767 / O</strain>
    </source>
</reference>
<proteinExistence type="predicted"/>
<keyword evidence="3" id="KW-0520">NAD</keyword>
<dbReference type="InterPro" id="IPR005255">
    <property type="entry name" value="PdxA_fam"/>
</dbReference>
<dbReference type="PANTHER" id="PTHR30004:SF6">
    <property type="entry name" value="D-THREONATE 4-PHOSPHATE DEHYDROGENASE"/>
    <property type="match status" value="1"/>
</dbReference>
<evidence type="ECO:0000256" key="1">
    <source>
        <dbReference type="ARBA" id="ARBA00022723"/>
    </source>
</evidence>
<dbReference type="SUPFAM" id="SSF53659">
    <property type="entry name" value="Isocitrate/Isopropylmalate dehydrogenase-like"/>
    <property type="match status" value="1"/>
</dbReference>
<dbReference type="PANTHER" id="PTHR30004">
    <property type="entry name" value="4-HYDROXYTHREONINE-4-PHOSPHATE DEHYDROGENASE"/>
    <property type="match status" value="1"/>
</dbReference>
<dbReference type="NCBIfam" id="TIGR00557">
    <property type="entry name" value="pdxA"/>
    <property type="match status" value="1"/>
</dbReference>
<dbReference type="RefSeq" id="WP_013765723.1">
    <property type="nucleotide sequence ID" value="NC_015510.1"/>
</dbReference>
<name>F4KTC5_HALH1</name>